<evidence type="ECO:0000313" key="1">
    <source>
        <dbReference type="EMBL" id="PIU37033.1"/>
    </source>
</evidence>
<name>A0A2M6YU85_9BACT</name>
<sequence length="294" mass="34731">MLKVQLGKIIKYAILDKRIMKQAFLGFFGNPPIDLPPESKEIIFSLFNEWLTYDFKLPSGASVIAEYYLKNPDNLSEELLDELKQIISTQIYDYFEIEKVNPGKWVEVWGLFSGKEYRVTEITFSIQIGKQKGSFYNRVAKVNGEYFFVGSNPFILPMTHTDRSRKYFSSLEYKEKLSPKAPFEVLLNQNNQKNDPRLSITGNKIKIKRKSLEKKFQKLKVKYKLKIDFKALVDFVYNESYRNHFADFNKDILKVGMPEEMMFDNLEFFQDLWNYFPHKKLKGKSPAEKVIEFY</sequence>
<protein>
    <submittedName>
        <fullName evidence="1">Uncharacterized protein</fullName>
    </submittedName>
</protein>
<dbReference type="AlphaFoldDB" id="A0A2M6YU85"/>
<gene>
    <name evidence="1" type="ORF">COT02_02945</name>
</gene>
<comment type="caution">
    <text evidence="1">The sequence shown here is derived from an EMBL/GenBank/DDBJ whole genome shotgun (WGS) entry which is preliminary data.</text>
</comment>
<dbReference type="Proteomes" id="UP000230184">
    <property type="component" value="Unassembled WGS sequence"/>
</dbReference>
<proteinExistence type="predicted"/>
<organism evidence="1 2">
    <name type="scientific">Candidatus Roizmanbacteria bacterium CG07_land_8_20_14_0_80_34_15</name>
    <dbReference type="NCBI Taxonomy" id="1974849"/>
    <lineage>
        <taxon>Bacteria</taxon>
        <taxon>Candidatus Roizmaniibacteriota</taxon>
    </lineage>
</organism>
<evidence type="ECO:0000313" key="2">
    <source>
        <dbReference type="Proteomes" id="UP000230184"/>
    </source>
</evidence>
<accession>A0A2M6YU85</accession>
<reference evidence="2" key="1">
    <citation type="submission" date="2017-09" db="EMBL/GenBank/DDBJ databases">
        <title>Depth-based differentiation of microbial function through sediment-hosted aquifers and enrichment of novel symbionts in the deep terrestrial subsurface.</title>
        <authorList>
            <person name="Probst A.J."/>
            <person name="Ladd B."/>
            <person name="Jarett J.K."/>
            <person name="Geller-Mcgrath D.E."/>
            <person name="Sieber C.M.K."/>
            <person name="Emerson J.B."/>
            <person name="Anantharaman K."/>
            <person name="Thomas B.C."/>
            <person name="Malmstrom R."/>
            <person name="Stieglmeier M."/>
            <person name="Klingl A."/>
            <person name="Woyke T."/>
            <person name="Ryan C.M."/>
            <person name="Banfield J.F."/>
        </authorList>
    </citation>
    <scope>NUCLEOTIDE SEQUENCE [LARGE SCALE GENOMIC DNA]</scope>
</reference>
<dbReference type="EMBL" id="PEWY01000083">
    <property type="protein sequence ID" value="PIU37033.1"/>
    <property type="molecule type" value="Genomic_DNA"/>
</dbReference>